<organism evidence="3 4">
    <name type="scientific">Candidatus Wolfebacteria bacterium RIFCSPHIGHO2_01_FULL_48_22</name>
    <dbReference type="NCBI Taxonomy" id="1802555"/>
    <lineage>
        <taxon>Bacteria</taxon>
        <taxon>Candidatus Wolfeibacteriota</taxon>
    </lineage>
</organism>
<evidence type="ECO:0000313" key="3">
    <source>
        <dbReference type="EMBL" id="OGM92362.1"/>
    </source>
</evidence>
<proteinExistence type="predicted"/>
<dbReference type="InterPro" id="IPR001296">
    <property type="entry name" value="Glyco_trans_1"/>
</dbReference>
<sequence length="369" mass="41771">MKVLLIITHGSMGGAGIMVLDLARGLKAQGVDVTVGFGKGEYLERRLNELGIPRVRFASLARSRNIFSIPLFVLEIRKFLKKNRFDAVQFNSSNTLAGCFGAKLSGTGVRTVFTIHGLSVLDRHYASPFLKLPYWAYFKVFLPFADEIVFVSQDNLREARLTGLTRRGRVIYNGMDPTALTYWTKEKARAELETITGQSFANAYLIGSIGRLSYQKNYSFLIRTLPQILSIQPTIRCVLIGEGKKRALYERLIKKYRLESICFLAGGLEDAARLLKAFDLFVLPSRYEGLPITLVECLFADVPMLVTDVNGNKEIVEKENRYKMDDTKDFIQKFSGIVSRPQVTGYESLKSKFMFEKMTHAYTSLFKKP</sequence>
<reference evidence="3 4" key="1">
    <citation type="journal article" date="2016" name="Nat. Commun.">
        <title>Thousands of microbial genomes shed light on interconnected biogeochemical processes in an aquifer system.</title>
        <authorList>
            <person name="Anantharaman K."/>
            <person name="Brown C.T."/>
            <person name="Hug L.A."/>
            <person name="Sharon I."/>
            <person name="Castelle C.J."/>
            <person name="Probst A.J."/>
            <person name="Thomas B.C."/>
            <person name="Singh A."/>
            <person name="Wilkins M.J."/>
            <person name="Karaoz U."/>
            <person name="Brodie E.L."/>
            <person name="Williams K.H."/>
            <person name="Hubbard S.S."/>
            <person name="Banfield J.F."/>
        </authorList>
    </citation>
    <scope>NUCLEOTIDE SEQUENCE [LARGE SCALE GENOMIC DNA]</scope>
</reference>
<evidence type="ECO:0000313" key="4">
    <source>
        <dbReference type="Proteomes" id="UP000177029"/>
    </source>
</evidence>
<feature type="domain" description="Glycosyltransferase subfamily 4-like N-terminal" evidence="2">
    <location>
        <begin position="12"/>
        <end position="177"/>
    </location>
</feature>
<name>A0A1F8DV37_9BACT</name>
<feature type="domain" description="Glycosyl transferase family 1" evidence="1">
    <location>
        <begin position="202"/>
        <end position="320"/>
    </location>
</feature>
<dbReference type="PANTHER" id="PTHR45947">
    <property type="entry name" value="SULFOQUINOVOSYL TRANSFERASE SQD2"/>
    <property type="match status" value="1"/>
</dbReference>
<dbReference type="PANTHER" id="PTHR45947:SF3">
    <property type="entry name" value="SULFOQUINOVOSYL TRANSFERASE SQD2"/>
    <property type="match status" value="1"/>
</dbReference>
<dbReference type="InterPro" id="IPR028098">
    <property type="entry name" value="Glyco_trans_4-like_N"/>
</dbReference>
<dbReference type="Proteomes" id="UP000177029">
    <property type="component" value="Unassembled WGS sequence"/>
</dbReference>
<comment type="caution">
    <text evidence="3">The sequence shown here is derived from an EMBL/GenBank/DDBJ whole genome shotgun (WGS) entry which is preliminary data.</text>
</comment>
<dbReference type="Gene3D" id="3.40.50.2000">
    <property type="entry name" value="Glycogen Phosphorylase B"/>
    <property type="match status" value="2"/>
</dbReference>
<dbReference type="Pfam" id="PF00534">
    <property type="entry name" value="Glycos_transf_1"/>
    <property type="match status" value="1"/>
</dbReference>
<gene>
    <name evidence="3" type="ORF">A2755_01180</name>
</gene>
<dbReference type="AlphaFoldDB" id="A0A1F8DV37"/>
<evidence type="ECO:0000259" key="2">
    <source>
        <dbReference type="Pfam" id="PF13439"/>
    </source>
</evidence>
<dbReference type="EMBL" id="MGIP01000002">
    <property type="protein sequence ID" value="OGM92362.1"/>
    <property type="molecule type" value="Genomic_DNA"/>
</dbReference>
<dbReference type="STRING" id="1802555.A2755_01180"/>
<protein>
    <recommendedName>
        <fullName evidence="5">Glycosyltransferase subfamily 4-like N-terminal domain-containing protein</fullName>
    </recommendedName>
</protein>
<evidence type="ECO:0008006" key="5">
    <source>
        <dbReference type="Google" id="ProtNLM"/>
    </source>
</evidence>
<dbReference type="SUPFAM" id="SSF53756">
    <property type="entry name" value="UDP-Glycosyltransferase/glycogen phosphorylase"/>
    <property type="match status" value="1"/>
</dbReference>
<accession>A0A1F8DV37</accession>
<dbReference type="InterPro" id="IPR050194">
    <property type="entry name" value="Glycosyltransferase_grp1"/>
</dbReference>
<evidence type="ECO:0000259" key="1">
    <source>
        <dbReference type="Pfam" id="PF00534"/>
    </source>
</evidence>
<dbReference type="Pfam" id="PF13439">
    <property type="entry name" value="Glyco_transf_4"/>
    <property type="match status" value="1"/>
</dbReference>
<dbReference type="GO" id="GO:0016757">
    <property type="term" value="F:glycosyltransferase activity"/>
    <property type="evidence" value="ECO:0007669"/>
    <property type="project" value="InterPro"/>
</dbReference>
<dbReference type="CDD" id="cd03811">
    <property type="entry name" value="GT4_GT28_WabH-like"/>
    <property type="match status" value="1"/>
</dbReference>